<dbReference type="EMBL" id="BA000037">
    <property type="protein sequence ID" value="BAC93551.1"/>
    <property type="molecule type" value="Genomic_DNA"/>
</dbReference>
<proteinExistence type="predicted"/>
<organism evidence="2 3">
    <name type="scientific">Vibrio vulnificus (strain YJ016)</name>
    <dbReference type="NCBI Taxonomy" id="196600"/>
    <lineage>
        <taxon>Bacteria</taxon>
        <taxon>Pseudomonadati</taxon>
        <taxon>Pseudomonadota</taxon>
        <taxon>Gammaproteobacteria</taxon>
        <taxon>Vibrionales</taxon>
        <taxon>Vibrionaceae</taxon>
        <taxon>Vibrio</taxon>
    </lineage>
</organism>
<gene>
    <name evidence="2" type="ordered locus">VV0787</name>
</gene>
<accession>Q7MND0</accession>
<protein>
    <submittedName>
        <fullName evidence="2">Uncharacterized protein</fullName>
    </submittedName>
</protein>
<evidence type="ECO:0000313" key="2">
    <source>
        <dbReference type="EMBL" id="BAC93551.1"/>
    </source>
</evidence>
<evidence type="ECO:0000256" key="1">
    <source>
        <dbReference type="SAM" id="MobiDB-lite"/>
    </source>
</evidence>
<reference evidence="2 3" key="1">
    <citation type="journal article" date="2003" name="Genome Res.">
        <title>Comparative genome analysis of Vibrio vulnificus, a marine pathogen.</title>
        <authorList>
            <person name="Chen C.Y."/>
            <person name="Wu K.M."/>
            <person name="Chang Y.C."/>
            <person name="Chang C.H."/>
            <person name="Tsai H.C."/>
            <person name="Liao T.L."/>
            <person name="Liu Y.M."/>
            <person name="Chen H.J."/>
            <person name="Shen A.B."/>
            <person name="Li J.C."/>
            <person name="Su T.L."/>
            <person name="Shao C.P."/>
            <person name="Lee C.T."/>
            <person name="Hor L.I."/>
            <person name="Tsai S.F."/>
        </authorList>
    </citation>
    <scope>NUCLEOTIDE SEQUENCE [LARGE SCALE GENOMIC DNA]</scope>
    <source>
        <strain evidence="2 3">YJ016</strain>
    </source>
</reference>
<dbReference type="KEGG" id="vvy:VV0787"/>
<feature type="region of interest" description="Disordered" evidence="1">
    <location>
        <begin position="1"/>
        <end position="24"/>
    </location>
</feature>
<evidence type="ECO:0000313" key="3">
    <source>
        <dbReference type="Proteomes" id="UP000002675"/>
    </source>
</evidence>
<dbReference type="AlphaFoldDB" id="Q7MND0"/>
<dbReference type="HOGENOM" id="CLU_3031322_0_0_6"/>
<sequence length="55" mass="6086">MYLKHLEHDDPNAQKAEPATEKVGKIHKENPAIAAGFSGYSLLNQSFDCARLSRS</sequence>
<name>Q7MND0_VIBVY</name>
<dbReference type="Proteomes" id="UP000002675">
    <property type="component" value="Chromosome I"/>
</dbReference>